<dbReference type="PANTHER" id="PTHR46555">
    <property type="entry name" value="UBIQUITIN-LIKE PROTEIN 4A"/>
    <property type="match status" value="1"/>
</dbReference>
<organism evidence="5 6">
    <name type="scientific">Basidiobolus ranarum</name>
    <dbReference type="NCBI Taxonomy" id="34480"/>
    <lineage>
        <taxon>Eukaryota</taxon>
        <taxon>Fungi</taxon>
        <taxon>Fungi incertae sedis</taxon>
        <taxon>Zoopagomycota</taxon>
        <taxon>Entomophthoromycotina</taxon>
        <taxon>Basidiobolomycetes</taxon>
        <taxon>Basidiobolales</taxon>
        <taxon>Basidiobolaceae</taxon>
        <taxon>Basidiobolus</taxon>
    </lineage>
</organism>
<gene>
    <name evidence="5" type="ORF">K7432_002152</name>
</gene>
<dbReference type="Gene3D" id="1.10.286.70">
    <property type="entry name" value="Get5 dimerization domain"/>
    <property type="match status" value="1"/>
</dbReference>
<name>A0ABR2X1Z6_9FUNG</name>
<dbReference type="InterPro" id="IPR019956">
    <property type="entry name" value="Ubiquitin_dom"/>
</dbReference>
<keyword evidence="6" id="KW-1185">Reference proteome</keyword>
<dbReference type="EMBL" id="JASJQH010000055">
    <property type="protein sequence ID" value="KAK9767769.1"/>
    <property type="molecule type" value="Genomic_DNA"/>
</dbReference>
<dbReference type="Proteomes" id="UP001479436">
    <property type="component" value="Unassembled WGS sequence"/>
</dbReference>
<feature type="region of interest" description="Disordered" evidence="3">
    <location>
        <begin position="141"/>
        <end position="162"/>
    </location>
</feature>
<feature type="compositionally biased region" description="Low complexity" evidence="3">
    <location>
        <begin position="141"/>
        <end position="157"/>
    </location>
</feature>
<dbReference type="SUPFAM" id="SSF54236">
    <property type="entry name" value="Ubiquitin-like"/>
    <property type="match status" value="1"/>
</dbReference>
<proteinExistence type="predicted"/>
<evidence type="ECO:0000313" key="6">
    <source>
        <dbReference type="Proteomes" id="UP001479436"/>
    </source>
</evidence>
<dbReference type="SMART" id="SM00213">
    <property type="entry name" value="UBQ"/>
    <property type="match status" value="1"/>
</dbReference>
<evidence type="ECO:0000256" key="3">
    <source>
        <dbReference type="SAM" id="MobiDB-lite"/>
    </source>
</evidence>
<dbReference type="Pfam" id="PF00240">
    <property type="entry name" value="ubiquitin"/>
    <property type="match status" value="1"/>
</dbReference>
<keyword evidence="2" id="KW-0963">Cytoplasm</keyword>
<sequence>MSELAFAKQILGKLSGKPVRYSENYTAPTHVQLNYPRNILKPLPEYTSFTDTTSGNGSDNSEDILVKVKALKGGKEYLIKMKPGDTVLKLKEKLQTVSSQPVAAQRLILKGKALTDSKSLLEVNITSNTVIHLLQKATLPPTSSTATATPTPVETSTGLTPEGDELIKSEKFWNSLRNYLQEQYTSSEDVEKIIQQFRDSYKA</sequence>
<dbReference type="InterPro" id="IPR047154">
    <property type="entry name" value="UBL4A-like"/>
</dbReference>
<evidence type="ECO:0000313" key="5">
    <source>
        <dbReference type="EMBL" id="KAK9767769.1"/>
    </source>
</evidence>
<comment type="subcellular location">
    <subcellularLocation>
        <location evidence="1">Cytoplasm</location>
        <location evidence="1">Cytosol</location>
    </subcellularLocation>
</comment>
<protein>
    <recommendedName>
        <fullName evidence="4">Ubiquitin-like domain-containing protein</fullName>
    </recommendedName>
</protein>
<evidence type="ECO:0000256" key="2">
    <source>
        <dbReference type="ARBA" id="ARBA00022490"/>
    </source>
</evidence>
<dbReference type="InterPro" id="IPR029071">
    <property type="entry name" value="Ubiquitin-like_domsf"/>
</dbReference>
<comment type="caution">
    <text evidence="5">The sequence shown here is derived from an EMBL/GenBank/DDBJ whole genome shotgun (WGS) entry which is preliminary data.</text>
</comment>
<reference evidence="5 6" key="1">
    <citation type="submission" date="2023-04" db="EMBL/GenBank/DDBJ databases">
        <title>Genome of Basidiobolus ranarum AG-B5.</title>
        <authorList>
            <person name="Stajich J.E."/>
            <person name="Carter-House D."/>
            <person name="Gryganskyi A."/>
        </authorList>
    </citation>
    <scope>NUCLEOTIDE SEQUENCE [LARGE SCALE GENOMIC DNA]</scope>
    <source>
        <strain evidence="5 6">AG-B5</strain>
    </source>
</reference>
<evidence type="ECO:0000259" key="4">
    <source>
        <dbReference type="PROSITE" id="PS50053"/>
    </source>
</evidence>
<dbReference type="PRINTS" id="PR00348">
    <property type="entry name" value="UBIQUITIN"/>
</dbReference>
<accession>A0ABR2X1Z6</accession>
<dbReference type="InterPro" id="IPR000626">
    <property type="entry name" value="Ubiquitin-like_dom"/>
</dbReference>
<feature type="domain" description="Ubiquitin-like" evidence="4">
    <location>
        <begin position="64"/>
        <end position="136"/>
    </location>
</feature>
<dbReference type="PANTHER" id="PTHR46555:SF1">
    <property type="entry name" value="UBIQUITIN-LIKE PROTEIN 4A"/>
    <property type="match status" value="1"/>
</dbReference>
<dbReference type="Gene3D" id="3.10.20.90">
    <property type="entry name" value="Phosphatidylinositol 3-kinase Catalytic Subunit, Chain A, domain 1"/>
    <property type="match status" value="1"/>
</dbReference>
<evidence type="ECO:0000256" key="1">
    <source>
        <dbReference type="ARBA" id="ARBA00004514"/>
    </source>
</evidence>
<dbReference type="PROSITE" id="PS50053">
    <property type="entry name" value="UBIQUITIN_2"/>
    <property type="match status" value="1"/>
</dbReference>